<dbReference type="InterPro" id="IPR041698">
    <property type="entry name" value="Methyltransf_25"/>
</dbReference>
<keyword evidence="3" id="KW-0489">Methyltransferase</keyword>
<keyword evidence="1 3" id="KW-0808">Transferase</keyword>
<dbReference type="EMBL" id="FTOA01000002">
    <property type="protein sequence ID" value="SIS46703.1"/>
    <property type="molecule type" value="Genomic_DNA"/>
</dbReference>
<dbReference type="Pfam" id="PF13649">
    <property type="entry name" value="Methyltransf_25"/>
    <property type="match status" value="1"/>
</dbReference>
<keyword evidence="4" id="KW-1185">Reference proteome</keyword>
<dbReference type="OrthoDB" id="9808140at2"/>
<accession>A0A1N7JBH3</accession>
<evidence type="ECO:0000313" key="4">
    <source>
        <dbReference type="Proteomes" id="UP000185678"/>
    </source>
</evidence>
<name>A0A1N7JBH3_9PROT</name>
<dbReference type="InterPro" id="IPR029063">
    <property type="entry name" value="SAM-dependent_MTases_sf"/>
</dbReference>
<sequence>MSGTFSREYVAVYDLLYGSKDYTAEAAFVLDRLQAASPAPLRTVLDIGCGTGRHAHLMAGHGVRVQGVDLSDKMVALARERGQDLPTASAVAFSQGDVRTFALSQTFDAAAALFHVFSYLTATEGLEAGMARVRHHLPTGAPFLFDYWYAEAIRRDGVERREREAENDAWRVHRLTEPVWEKDNDLVRVNFHVTATEKSSGTVHRWHEEHPMRYFDPDFLEHHLARHGFKVVEHGEWLTGGPPQAGALGAYLVAVAV</sequence>
<dbReference type="SUPFAM" id="SSF53335">
    <property type="entry name" value="S-adenosyl-L-methionine-dependent methyltransferases"/>
    <property type="match status" value="1"/>
</dbReference>
<dbReference type="Gene3D" id="2.20.130.10">
    <property type="entry name" value="CAC2371-like domains"/>
    <property type="match status" value="1"/>
</dbReference>
<protein>
    <submittedName>
        <fullName evidence="3">Methyltransferase domain-containing protein</fullName>
    </submittedName>
</protein>
<evidence type="ECO:0000313" key="3">
    <source>
        <dbReference type="EMBL" id="SIS46703.1"/>
    </source>
</evidence>
<dbReference type="Proteomes" id="UP000185678">
    <property type="component" value="Unassembled WGS sequence"/>
</dbReference>
<dbReference type="GO" id="GO:0032259">
    <property type="term" value="P:methylation"/>
    <property type="evidence" value="ECO:0007669"/>
    <property type="project" value="UniProtKB-KW"/>
</dbReference>
<dbReference type="STRING" id="80876.SAMN05421779_10266"/>
<dbReference type="AlphaFoldDB" id="A0A1N7JBH3"/>
<dbReference type="Gene3D" id="3.40.50.150">
    <property type="entry name" value="Vaccinia Virus protein VP39"/>
    <property type="match status" value="1"/>
</dbReference>
<organism evidence="3 4">
    <name type="scientific">Insolitispirillum peregrinum</name>
    <dbReference type="NCBI Taxonomy" id="80876"/>
    <lineage>
        <taxon>Bacteria</taxon>
        <taxon>Pseudomonadati</taxon>
        <taxon>Pseudomonadota</taxon>
        <taxon>Alphaproteobacteria</taxon>
        <taxon>Rhodospirillales</taxon>
        <taxon>Novispirillaceae</taxon>
        <taxon>Insolitispirillum</taxon>
    </lineage>
</organism>
<dbReference type="CDD" id="cd02440">
    <property type="entry name" value="AdoMet_MTases"/>
    <property type="match status" value="1"/>
</dbReference>
<dbReference type="RefSeq" id="WP_076398996.1">
    <property type="nucleotide sequence ID" value="NZ_FTOA01000002.1"/>
</dbReference>
<feature type="domain" description="Methyltransferase" evidence="2">
    <location>
        <begin position="44"/>
        <end position="137"/>
    </location>
</feature>
<dbReference type="GO" id="GO:0008168">
    <property type="term" value="F:methyltransferase activity"/>
    <property type="evidence" value="ECO:0007669"/>
    <property type="project" value="UniProtKB-KW"/>
</dbReference>
<reference evidence="3 4" key="1">
    <citation type="submission" date="2017-01" db="EMBL/GenBank/DDBJ databases">
        <authorList>
            <person name="Mah S.A."/>
            <person name="Swanson W.J."/>
            <person name="Moy G.W."/>
            <person name="Vacquier V.D."/>
        </authorList>
    </citation>
    <scope>NUCLEOTIDE SEQUENCE [LARGE SCALE GENOMIC DNA]</scope>
    <source>
        <strain evidence="3 4">DSM 11589</strain>
    </source>
</reference>
<proteinExistence type="predicted"/>
<evidence type="ECO:0000259" key="2">
    <source>
        <dbReference type="Pfam" id="PF13649"/>
    </source>
</evidence>
<gene>
    <name evidence="3" type="ORF">SAMN05421779_10266</name>
</gene>
<evidence type="ECO:0000256" key="1">
    <source>
        <dbReference type="ARBA" id="ARBA00022679"/>
    </source>
</evidence>
<dbReference type="PANTHER" id="PTHR43861">
    <property type="entry name" value="TRANS-ACONITATE 2-METHYLTRANSFERASE-RELATED"/>
    <property type="match status" value="1"/>
</dbReference>